<dbReference type="GO" id="GO:0015074">
    <property type="term" value="P:DNA integration"/>
    <property type="evidence" value="ECO:0007669"/>
    <property type="project" value="InterPro"/>
</dbReference>
<gene>
    <name evidence="2" type="ORF">FIV53_00105</name>
</gene>
<reference evidence="2 3" key="1">
    <citation type="submission" date="2019-06" db="EMBL/GenBank/DDBJ databases">
        <title>Mycoplasma nasistruthionis sp. nov. str Ms03.</title>
        <authorList>
            <person name="Botes A."/>
        </authorList>
    </citation>
    <scope>NUCLEOTIDE SEQUENCE [LARGE SCALE GENOMIC DNA]</scope>
    <source>
        <strain evidence="2 3">Ms03</strain>
    </source>
</reference>
<protein>
    <submittedName>
        <fullName evidence="2">Transposase family protein</fullName>
    </submittedName>
</protein>
<dbReference type="GO" id="GO:0003676">
    <property type="term" value="F:nucleic acid binding"/>
    <property type="evidence" value="ECO:0007669"/>
    <property type="project" value="InterPro"/>
</dbReference>
<evidence type="ECO:0000313" key="3">
    <source>
        <dbReference type="Proteomes" id="UP000315201"/>
    </source>
</evidence>
<dbReference type="AlphaFoldDB" id="A0A4Y6I5C9"/>
<dbReference type="PROSITE" id="PS50994">
    <property type="entry name" value="INTEGRASE"/>
    <property type="match status" value="1"/>
</dbReference>
<dbReference type="InterPro" id="IPR012337">
    <property type="entry name" value="RNaseH-like_sf"/>
</dbReference>
<accession>A0A4Y6I5C9</accession>
<feature type="domain" description="Integrase catalytic" evidence="1">
    <location>
        <begin position="60"/>
        <end position="157"/>
    </location>
</feature>
<dbReference type="Proteomes" id="UP000315201">
    <property type="component" value="Chromosome"/>
</dbReference>
<dbReference type="RefSeq" id="WP_208664804.1">
    <property type="nucleotide sequence ID" value="NZ_CP041147.1"/>
</dbReference>
<organism evidence="2 3">
    <name type="scientific">Mycoplasma nasistruthionis</name>
    <dbReference type="NCBI Taxonomy" id="353852"/>
    <lineage>
        <taxon>Bacteria</taxon>
        <taxon>Bacillati</taxon>
        <taxon>Mycoplasmatota</taxon>
        <taxon>Mollicutes</taxon>
        <taxon>Mycoplasmataceae</taxon>
        <taxon>Mycoplasma</taxon>
    </lineage>
</organism>
<proteinExistence type="predicted"/>
<name>A0A4Y6I5C9_9MOLU</name>
<dbReference type="SUPFAM" id="SSF53098">
    <property type="entry name" value="Ribonuclease H-like"/>
    <property type="match status" value="1"/>
</dbReference>
<evidence type="ECO:0000313" key="2">
    <source>
        <dbReference type="EMBL" id="QDF64733.1"/>
    </source>
</evidence>
<dbReference type="Gene3D" id="3.30.420.10">
    <property type="entry name" value="Ribonuclease H-like superfamily/Ribonuclease H"/>
    <property type="match status" value="1"/>
</dbReference>
<sequence length="264" mass="31887">MIYRFNELSFHNRHTTKRGRKITRDLKKIKKLNEETHMMIAEIQNKQKHYKKQRMILNLNKNLKFGEILEIDAQVEPYLFKENKIYLYHVIDAATGMLLGMWVEYQETNLGYQRLLEIVFKRFGFPKIIHTDKRKTFWGSESTETMFEKNLNEKGIRASDGNFYFKYLDKIYYAKEPEGKDLTKAEIWALENNLDLSVPHVQQMYFLLRKNKSFHQYLQKHMDRLINLLSQIEPDEQEIKKAMREMFKEIRALHNKIADEILIE</sequence>
<dbReference type="InterPro" id="IPR036397">
    <property type="entry name" value="RNaseH_sf"/>
</dbReference>
<evidence type="ECO:0000259" key="1">
    <source>
        <dbReference type="PROSITE" id="PS50994"/>
    </source>
</evidence>
<dbReference type="InterPro" id="IPR001584">
    <property type="entry name" value="Integrase_cat-core"/>
</dbReference>
<dbReference type="EMBL" id="CP041147">
    <property type="protein sequence ID" value="QDF64733.1"/>
    <property type="molecule type" value="Genomic_DNA"/>
</dbReference>
<keyword evidence="3" id="KW-1185">Reference proteome</keyword>